<dbReference type="eggNOG" id="COG3858">
    <property type="taxonomic scope" value="Bacteria"/>
</dbReference>
<dbReference type="Pfam" id="PF00704">
    <property type="entry name" value="Glyco_hydro_18"/>
    <property type="match status" value="1"/>
</dbReference>
<dbReference type="Proteomes" id="UP000016412">
    <property type="component" value="Unassembled WGS sequence"/>
</dbReference>
<gene>
    <name evidence="3" type="ORF">HMPREF0860_1557</name>
    <name evidence="2" type="ORF">HMPREF1325_2464</name>
</gene>
<feature type="domain" description="GH18" evidence="1">
    <location>
        <begin position="40"/>
        <end position="356"/>
    </location>
</feature>
<dbReference type="PANTHER" id="PTHR46066">
    <property type="entry name" value="CHITINASE DOMAIN-CONTAINING PROTEIN 1 FAMILY MEMBER"/>
    <property type="match status" value="1"/>
</dbReference>
<evidence type="ECO:0000259" key="1">
    <source>
        <dbReference type="PROSITE" id="PS51910"/>
    </source>
</evidence>
<dbReference type="RefSeq" id="WP_021330632.1">
    <property type="nucleotide sequence ID" value="NZ_AUZJ01000043.1"/>
</dbReference>
<dbReference type="GO" id="GO:0008061">
    <property type="term" value="F:chitin binding"/>
    <property type="evidence" value="ECO:0007669"/>
    <property type="project" value="InterPro"/>
</dbReference>
<evidence type="ECO:0000313" key="5">
    <source>
        <dbReference type="Proteomes" id="UP000016646"/>
    </source>
</evidence>
<name>U1FKB2_TRESO</name>
<proteinExistence type="predicted"/>
<dbReference type="Proteomes" id="UP000016646">
    <property type="component" value="Unassembled WGS sequence"/>
</dbReference>
<dbReference type="AlphaFoldDB" id="U1FKB2"/>
<sequence length="356" mass="40255">MTNRRKKLIILILPIFSALLFAGGKKDKTPPPETPQERAERILAENEGAAYLREPIDGEHSSFGEVWGFALQERGEEIDLDAPLTDIALFTATLNNYAELDAVPRRSSLPSFAGRVHLTFACDSRALVHFVLDKDLGFRKGFETSLAEAAADFDGLCIDMEYIPARDRENFLTFLRDMKKAIGGKILSVCVPARTRTISDDIFPYKTIGEIADRVIIMAYDEHWSTSRPGPVASYAWCANVADYALTVIPKEKIVMGLPFYGRTWTGERHAGAWYFSGVNRKMLENGVPKVERDEGGVAKINYTATVNVTGYFDDTYSLVKKCRLYEEKKINNISFWRLGQEDKTFWQWIKINPNK</sequence>
<dbReference type="Gene3D" id="3.20.20.80">
    <property type="entry name" value="Glycosidases"/>
    <property type="match status" value="1"/>
</dbReference>
<dbReference type="GO" id="GO:0016787">
    <property type="term" value="F:hydrolase activity"/>
    <property type="evidence" value="ECO:0007669"/>
    <property type="project" value="UniProtKB-KW"/>
</dbReference>
<dbReference type="InterPro" id="IPR017853">
    <property type="entry name" value="GH"/>
</dbReference>
<dbReference type="PATRIC" id="fig|1125725.3.peg.1635"/>
<dbReference type="EMBL" id="AVQI01000053">
    <property type="protein sequence ID" value="ERK01719.1"/>
    <property type="molecule type" value="Genomic_DNA"/>
</dbReference>
<dbReference type="PROSITE" id="PS51910">
    <property type="entry name" value="GH18_2"/>
    <property type="match status" value="1"/>
</dbReference>
<dbReference type="InterPro" id="IPR011583">
    <property type="entry name" value="Chitinase_II/V-like_cat"/>
</dbReference>
<dbReference type="GO" id="GO:0005975">
    <property type="term" value="P:carbohydrate metabolic process"/>
    <property type="evidence" value="ECO:0007669"/>
    <property type="project" value="InterPro"/>
</dbReference>
<evidence type="ECO:0000313" key="2">
    <source>
        <dbReference type="EMBL" id="ERF60233.1"/>
    </source>
</evidence>
<protein>
    <submittedName>
        <fullName evidence="2">Glycoside hydrolase, family 18</fullName>
    </submittedName>
</protein>
<dbReference type="SUPFAM" id="SSF51445">
    <property type="entry name" value="(Trans)glycosidases"/>
    <property type="match status" value="1"/>
</dbReference>
<organism evidence="2 4">
    <name type="scientific">Treponema socranskii subsp. socranskii VPI DR56BR1116 = ATCC 35536</name>
    <dbReference type="NCBI Taxonomy" id="1125725"/>
    <lineage>
        <taxon>Bacteria</taxon>
        <taxon>Pseudomonadati</taxon>
        <taxon>Spirochaetota</taxon>
        <taxon>Spirochaetia</taxon>
        <taxon>Spirochaetales</taxon>
        <taxon>Treponemataceae</taxon>
        <taxon>Treponema</taxon>
    </lineage>
</organism>
<accession>U1FKB2</accession>
<reference evidence="4 5" key="1">
    <citation type="submission" date="2013-08" db="EMBL/GenBank/DDBJ databases">
        <authorList>
            <person name="Durkin A.S."/>
            <person name="Haft D.R."/>
            <person name="McCorrison J."/>
            <person name="Torralba M."/>
            <person name="Gillis M."/>
            <person name="Haft D.H."/>
            <person name="Methe B."/>
            <person name="Sutton G."/>
            <person name="Nelson K.E."/>
        </authorList>
    </citation>
    <scope>NUCLEOTIDE SEQUENCE [LARGE SCALE GENOMIC DNA]</scope>
    <source>
        <strain evidence="3 5">ATCC 35536</strain>
        <strain evidence="2 4">VPI DR56BR1116</strain>
    </source>
</reference>
<dbReference type="InterPro" id="IPR001223">
    <property type="entry name" value="Glyco_hydro18_cat"/>
</dbReference>
<keyword evidence="5" id="KW-1185">Reference proteome</keyword>
<dbReference type="EMBL" id="AUZJ01000043">
    <property type="protein sequence ID" value="ERF60233.1"/>
    <property type="molecule type" value="Genomic_DNA"/>
</dbReference>
<evidence type="ECO:0000313" key="3">
    <source>
        <dbReference type="EMBL" id="ERK01719.1"/>
    </source>
</evidence>
<dbReference type="SMART" id="SM00636">
    <property type="entry name" value="Glyco_18"/>
    <property type="match status" value="1"/>
</dbReference>
<keyword evidence="2" id="KW-0378">Hydrolase</keyword>
<dbReference type="PANTHER" id="PTHR46066:SF2">
    <property type="entry name" value="CHITINASE DOMAIN-CONTAINING PROTEIN 1"/>
    <property type="match status" value="1"/>
</dbReference>
<evidence type="ECO:0000313" key="4">
    <source>
        <dbReference type="Proteomes" id="UP000016412"/>
    </source>
</evidence>
<comment type="caution">
    <text evidence="2">The sequence shown here is derived from an EMBL/GenBank/DDBJ whole genome shotgun (WGS) entry which is preliminary data.</text>
</comment>
<dbReference type="STRING" id="1125725.HMPREF1325_2464"/>